<feature type="transmembrane region" description="Helical" evidence="1">
    <location>
        <begin position="117"/>
        <end position="145"/>
    </location>
</feature>
<dbReference type="OrthoDB" id="1751814at2"/>
<organism evidence="2 3">
    <name type="scientific">Paraclostridium benzoelyticum</name>
    <dbReference type="NCBI Taxonomy" id="1629550"/>
    <lineage>
        <taxon>Bacteria</taxon>
        <taxon>Bacillati</taxon>
        <taxon>Bacillota</taxon>
        <taxon>Clostridia</taxon>
        <taxon>Peptostreptococcales</taxon>
        <taxon>Peptostreptococcaceae</taxon>
        <taxon>Paraclostridium</taxon>
    </lineage>
</organism>
<dbReference type="Pfam" id="PF11188">
    <property type="entry name" value="DUF2975"/>
    <property type="match status" value="1"/>
</dbReference>
<feature type="transmembrane region" description="Helical" evidence="1">
    <location>
        <begin position="12"/>
        <end position="35"/>
    </location>
</feature>
<sequence length="162" mass="17945">MEKNISSKILNNIVLVGIGLTICLLLFLPLGLTAFFKSSLGIVSSNIPIILSVGVYICAVPYLIALISLKKLCSLIAKKNPFSRQIPYHLKVISICAFSEILIFNVVQLFLCYLFKVYLYALNIIPAILVSFISLAIGFLSLVLGRLYTMAIEIKEENDKTI</sequence>
<accession>A0A0M3DJF1</accession>
<evidence type="ECO:0000313" key="3">
    <source>
        <dbReference type="Proteomes" id="UP000034407"/>
    </source>
</evidence>
<keyword evidence="1" id="KW-0812">Transmembrane</keyword>
<reference evidence="2 3" key="1">
    <citation type="submission" date="2015-04" db="EMBL/GenBank/DDBJ databases">
        <title>Microcin producing Clostridium sp. JC272T.</title>
        <authorList>
            <person name="Jyothsna T."/>
            <person name="Sasikala C."/>
            <person name="Ramana C."/>
        </authorList>
    </citation>
    <scope>NUCLEOTIDE SEQUENCE [LARGE SCALE GENOMIC DNA]</scope>
    <source>
        <strain evidence="2 3">JC272</strain>
    </source>
</reference>
<evidence type="ECO:0000313" key="2">
    <source>
        <dbReference type="EMBL" id="KKY02286.1"/>
    </source>
</evidence>
<evidence type="ECO:0008006" key="4">
    <source>
        <dbReference type="Google" id="ProtNLM"/>
    </source>
</evidence>
<keyword evidence="1" id="KW-0472">Membrane</keyword>
<dbReference type="EMBL" id="LBBT01000087">
    <property type="protein sequence ID" value="KKY02286.1"/>
    <property type="molecule type" value="Genomic_DNA"/>
</dbReference>
<protein>
    <recommendedName>
        <fullName evidence="4">DUF2975 domain-containing protein</fullName>
    </recommendedName>
</protein>
<keyword evidence="1" id="KW-1133">Transmembrane helix</keyword>
<keyword evidence="3" id="KW-1185">Reference proteome</keyword>
<proteinExistence type="predicted"/>
<dbReference type="InterPro" id="IPR021354">
    <property type="entry name" value="DUF2975"/>
</dbReference>
<gene>
    <name evidence="2" type="ORF">VN21_04020</name>
</gene>
<evidence type="ECO:0000256" key="1">
    <source>
        <dbReference type="SAM" id="Phobius"/>
    </source>
</evidence>
<feature type="transmembrane region" description="Helical" evidence="1">
    <location>
        <begin position="90"/>
        <end position="111"/>
    </location>
</feature>
<dbReference type="Proteomes" id="UP000034407">
    <property type="component" value="Unassembled WGS sequence"/>
</dbReference>
<dbReference type="AlphaFoldDB" id="A0A0M3DJF1"/>
<name>A0A0M3DJF1_9FIRM</name>
<dbReference type="RefSeq" id="WP_046822157.1">
    <property type="nucleotide sequence ID" value="NZ_LBBT01000087.1"/>
</dbReference>
<comment type="caution">
    <text evidence="2">The sequence shown here is derived from an EMBL/GenBank/DDBJ whole genome shotgun (WGS) entry which is preliminary data.</text>
</comment>
<dbReference type="PATRIC" id="fig|1629550.3.peg.3503"/>
<feature type="transmembrane region" description="Helical" evidence="1">
    <location>
        <begin position="47"/>
        <end position="69"/>
    </location>
</feature>